<dbReference type="InterPro" id="IPR013783">
    <property type="entry name" value="Ig-like_fold"/>
</dbReference>
<dbReference type="GO" id="GO:0030246">
    <property type="term" value="F:carbohydrate binding"/>
    <property type="evidence" value="ECO:0007669"/>
    <property type="project" value="UniProtKB-KW"/>
</dbReference>
<dbReference type="InterPro" id="IPR036179">
    <property type="entry name" value="Ig-like_dom_sf"/>
</dbReference>
<evidence type="ECO:0000256" key="6">
    <source>
        <dbReference type="ARBA" id="ARBA00022989"/>
    </source>
</evidence>
<dbReference type="InParanoid" id="A0A1S3G2W7"/>
<dbReference type="RefSeq" id="XP_012883146.1">
    <property type="nucleotide sequence ID" value="XM_013027692.1"/>
</dbReference>
<dbReference type="FunFam" id="2.60.40.10:FF:000829">
    <property type="entry name" value="Sialic acid-binding Ig-like lectin 8"/>
    <property type="match status" value="1"/>
</dbReference>
<feature type="chain" id="PRO_5010270010" evidence="14">
    <location>
        <begin position="24"/>
        <end position="495"/>
    </location>
</feature>
<dbReference type="Proteomes" id="UP000081671">
    <property type="component" value="Unplaced"/>
</dbReference>
<evidence type="ECO:0000256" key="7">
    <source>
        <dbReference type="ARBA" id="ARBA00023136"/>
    </source>
</evidence>
<feature type="region of interest" description="Disordered" evidence="12">
    <location>
        <begin position="424"/>
        <end position="448"/>
    </location>
</feature>
<dbReference type="FunCoup" id="A0A1S3G2W7">
    <property type="interactions" value="427"/>
</dbReference>
<dbReference type="SMART" id="SM00408">
    <property type="entry name" value="IGc2"/>
    <property type="match status" value="1"/>
</dbReference>
<dbReference type="PROSITE" id="PS50835">
    <property type="entry name" value="IG_LIKE"/>
    <property type="match status" value="2"/>
</dbReference>
<keyword evidence="8" id="KW-1015">Disulfide bond</keyword>
<gene>
    <name evidence="17" type="primary">LOC105994269</name>
</gene>
<comment type="subcellular location">
    <subcellularLocation>
        <location evidence="1">Membrane</location>
        <topology evidence="1">Single-pass type I membrane protein</topology>
    </subcellularLocation>
</comment>
<name>A0A1S3G2W7_DIPOR</name>
<evidence type="ECO:0000259" key="15">
    <source>
        <dbReference type="PROSITE" id="PS50835"/>
    </source>
</evidence>
<protein>
    <submittedName>
        <fullName evidence="17">Sialic acid-binding Ig-like lectin 12</fullName>
    </submittedName>
</protein>
<evidence type="ECO:0000256" key="9">
    <source>
        <dbReference type="ARBA" id="ARBA00023180"/>
    </source>
</evidence>
<evidence type="ECO:0000256" key="4">
    <source>
        <dbReference type="ARBA" id="ARBA00022734"/>
    </source>
</evidence>
<dbReference type="GO" id="GO:0033691">
    <property type="term" value="F:sialic acid binding"/>
    <property type="evidence" value="ECO:0007669"/>
    <property type="project" value="TreeGrafter"/>
</dbReference>
<feature type="region of interest" description="Disordered" evidence="12">
    <location>
        <begin position="470"/>
        <end position="495"/>
    </location>
</feature>
<dbReference type="OrthoDB" id="10012075at2759"/>
<dbReference type="InterPro" id="IPR013106">
    <property type="entry name" value="Ig_V-set"/>
</dbReference>
<keyword evidence="7 13" id="KW-0472">Membrane</keyword>
<proteinExistence type="inferred from homology"/>
<evidence type="ECO:0000256" key="3">
    <source>
        <dbReference type="ARBA" id="ARBA00022729"/>
    </source>
</evidence>
<evidence type="ECO:0000256" key="14">
    <source>
        <dbReference type="SAM" id="SignalP"/>
    </source>
</evidence>
<accession>A0A1S3G2W7</accession>
<evidence type="ECO:0000256" key="10">
    <source>
        <dbReference type="ARBA" id="ARBA00023319"/>
    </source>
</evidence>
<keyword evidence="16" id="KW-1185">Reference proteome</keyword>
<dbReference type="Pfam" id="PF13927">
    <property type="entry name" value="Ig_3"/>
    <property type="match status" value="1"/>
</dbReference>
<dbReference type="KEGG" id="dord:105994269"/>
<feature type="domain" description="Ig-like" evidence="15">
    <location>
        <begin position="261"/>
        <end position="343"/>
    </location>
</feature>
<organism evidence="16 17">
    <name type="scientific">Dipodomys ordii</name>
    <name type="common">Ord's kangaroo rat</name>
    <dbReference type="NCBI Taxonomy" id="10020"/>
    <lineage>
        <taxon>Eukaryota</taxon>
        <taxon>Metazoa</taxon>
        <taxon>Chordata</taxon>
        <taxon>Craniata</taxon>
        <taxon>Vertebrata</taxon>
        <taxon>Euteleostomi</taxon>
        <taxon>Mammalia</taxon>
        <taxon>Eutheria</taxon>
        <taxon>Euarchontoglires</taxon>
        <taxon>Glires</taxon>
        <taxon>Rodentia</taxon>
        <taxon>Castorimorpha</taxon>
        <taxon>Heteromyidae</taxon>
        <taxon>Dipodomyinae</taxon>
        <taxon>Dipodomys</taxon>
    </lineage>
</organism>
<keyword evidence="6 13" id="KW-1133">Transmembrane helix</keyword>
<dbReference type="InterPro" id="IPR003598">
    <property type="entry name" value="Ig_sub2"/>
</dbReference>
<dbReference type="GeneID" id="105994269"/>
<comment type="similarity">
    <text evidence="11">Belongs to the immunoglobulin superfamily. SIGLEC (sialic acid binding Ig-like lectin) family.</text>
</comment>
<evidence type="ECO:0000256" key="12">
    <source>
        <dbReference type="SAM" id="MobiDB-lite"/>
    </source>
</evidence>
<evidence type="ECO:0000256" key="2">
    <source>
        <dbReference type="ARBA" id="ARBA00022692"/>
    </source>
</evidence>
<dbReference type="InterPro" id="IPR003599">
    <property type="entry name" value="Ig_sub"/>
</dbReference>
<evidence type="ECO:0000256" key="5">
    <source>
        <dbReference type="ARBA" id="ARBA00022889"/>
    </source>
</evidence>
<keyword evidence="5" id="KW-0130">Cell adhesion</keyword>
<dbReference type="PANTHER" id="PTHR12035">
    <property type="entry name" value="SIALIC ACID BINDING IMMUNOGLOBULIN-LIKE LECTIN"/>
    <property type="match status" value="1"/>
</dbReference>
<evidence type="ECO:0000256" key="1">
    <source>
        <dbReference type="ARBA" id="ARBA00004479"/>
    </source>
</evidence>
<feature type="domain" description="Ig-like" evidence="15">
    <location>
        <begin position="155"/>
        <end position="238"/>
    </location>
</feature>
<dbReference type="InterPro" id="IPR051036">
    <property type="entry name" value="SIGLEC"/>
</dbReference>
<keyword evidence="10" id="KW-0393">Immunoglobulin domain</keyword>
<dbReference type="PANTHER" id="PTHR12035:SF138">
    <property type="entry name" value="SIALIC ACID-BINDING IG-LIKE LECTIN 9"/>
    <property type="match status" value="1"/>
</dbReference>
<dbReference type="AlphaFoldDB" id="A0A1S3G2W7"/>
<keyword evidence="9" id="KW-0325">Glycoprotein</keyword>
<keyword evidence="3 14" id="KW-0732">Signal</keyword>
<dbReference type="GO" id="GO:0007155">
    <property type="term" value="P:cell adhesion"/>
    <property type="evidence" value="ECO:0007669"/>
    <property type="project" value="UniProtKB-KW"/>
</dbReference>
<sequence length="495" mass="53638">MVSPLHQLDMWLLLLLKLWGCVGVEWRKKQNELYSLQVQRQVTVQEGLCVHVPCSFSYPGEEEMDWMPVHGYWYKSEKLKILVATNDPAQQVHEEEKGRFHLLGDPKINNCSLGIRNAREKDKGMYFFRVERGNIKWTYTGNKLSLRVTALNRTPNILLLGTLEAGRPSNITCSVPWACEQGAPPIFSWRLASVSPLGPQVTQSAVLTFTPQPQDHGTNLTCQVTLPAANVTRSAAIQLSILYSPQNLTLMAVSKGASSAPEALRNGSSVSVQEGQALRLLCSADGHPPAKLSWSWGNLSLCPTQPSDPGMLDLSPVNLQQGGEFTCQAQNVLGAQHVSLTISPQSKAESLSGMLLGAAGGAGVVILLLLGICLLFLLVRSYRRKSARPAAVTACVTDSSTGPGAGVALHVYDVAVAQQVHAVGGAPQGPKTKSEAEDSFLCQPPKVSSSKEGDAHYVEVDEIHYATLSFQGRKPKEPQGQPAMQSEYAEIQTHT</sequence>
<dbReference type="SMART" id="SM00409">
    <property type="entry name" value="IG"/>
    <property type="match status" value="3"/>
</dbReference>
<dbReference type="SUPFAM" id="SSF48726">
    <property type="entry name" value="Immunoglobulin"/>
    <property type="match status" value="3"/>
</dbReference>
<evidence type="ECO:0000256" key="11">
    <source>
        <dbReference type="ARBA" id="ARBA00038361"/>
    </source>
</evidence>
<feature type="signal peptide" evidence="14">
    <location>
        <begin position="1"/>
        <end position="23"/>
    </location>
</feature>
<evidence type="ECO:0000313" key="16">
    <source>
        <dbReference type="Proteomes" id="UP000081671"/>
    </source>
</evidence>
<keyword evidence="4" id="KW-0430">Lectin</keyword>
<dbReference type="GO" id="GO:0005886">
    <property type="term" value="C:plasma membrane"/>
    <property type="evidence" value="ECO:0007669"/>
    <property type="project" value="TreeGrafter"/>
</dbReference>
<dbReference type="InterPro" id="IPR007110">
    <property type="entry name" value="Ig-like_dom"/>
</dbReference>
<dbReference type="Pfam" id="PF07686">
    <property type="entry name" value="V-set"/>
    <property type="match status" value="1"/>
</dbReference>
<dbReference type="Gene3D" id="2.60.40.10">
    <property type="entry name" value="Immunoglobulins"/>
    <property type="match status" value="3"/>
</dbReference>
<feature type="transmembrane region" description="Helical" evidence="13">
    <location>
        <begin position="354"/>
        <end position="379"/>
    </location>
</feature>
<evidence type="ECO:0000256" key="13">
    <source>
        <dbReference type="SAM" id="Phobius"/>
    </source>
</evidence>
<evidence type="ECO:0000256" key="8">
    <source>
        <dbReference type="ARBA" id="ARBA00023157"/>
    </source>
</evidence>
<evidence type="ECO:0000313" key="17">
    <source>
        <dbReference type="RefSeq" id="XP_012883146.1"/>
    </source>
</evidence>
<keyword evidence="2 13" id="KW-0812">Transmembrane</keyword>
<reference evidence="17" key="1">
    <citation type="submission" date="2025-08" db="UniProtKB">
        <authorList>
            <consortium name="RefSeq"/>
        </authorList>
    </citation>
    <scope>IDENTIFICATION</scope>
    <source>
        <tissue evidence="17">Kidney</tissue>
    </source>
</reference>
<dbReference type="GO" id="GO:0031348">
    <property type="term" value="P:negative regulation of defense response"/>
    <property type="evidence" value="ECO:0007669"/>
    <property type="project" value="UniProtKB-ARBA"/>
</dbReference>